<protein>
    <submittedName>
        <fullName evidence="1">Uncharacterized protein</fullName>
    </submittedName>
</protein>
<name>A0ACC2C5N7_DIPCM</name>
<dbReference type="EMBL" id="CM055102">
    <property type="protein sequence ID" value="KAJ7537341.1"/>
    <property type="molecule type" value="Genomic_DNA"/>
</dbReference>
<dbReference type="Proteomes" id="UP001162992">
    <property type="component" value="Chromosome 11"/>
</dbReference>
<gene>
    <name evidence="1" type="ORF">O6H91_11G002300</name>
</gene>
<evidence type="ECO:0000313" key="1">
    <source>
        <dbReference type="EMBL" id="KAJ7537341.1"/>
    </source>
</evidence>
<sequence length="111" mass="12848">MQPIIICWYAVPFLEARGQQIGTAMELASDKCGELLTMSMRIGFVLVLINLHCSSLQQIRFSSLFYFDFYRTGRLQVLLLRSFRMADSACYYGMTSTNLQRTFQKRPTEDP</sequence>
<proteinExistence type="predicted"/>
<reference evidence="2" key="1">
    <citation type="journal article" date="2024" name="Proc. Natl. Acad. Sci. U.S.A.">
        <title>Extraordinary preservation of gene collinearity over three hundred million years revealed in homosporous lycophytes.</title>
        <authorList>
            <person name="Li C."/>
            <person name="Wickell D."/>
            <person name="Kuo L.Y."/>
            <person name="Chen X."/>
            <person name="Nie B."/>
            <person name="Liao X."/>
            <person name="Peng D."/>
            <person name="Ji J."/>
            <person name="Jenkins J."/>
            <person name="Williams M."/>
            <person name="Shu S."/>
            <person name="Plott C."/>
            <person name="Barry K."/>
            <person name="Rajasekar S."/>
            <person name="Grimwood J."/>
            <person name="Han X."/>
            <person name="Sun S."/>
            <person name="Hou Z."/>
            <person name="He W."/>
            <person name="Dai G."/>
            <person name="Sun C."/>
            <person name="Schmutz J."/>
            <person name="Leebens-Mack J.H."/>
            <person name="Li F.W."/>
            <person name="Wang L."/>
        </authorList>
    </citation>
    <scope>NUCLEOTIDE SEQUENCE [LARGE SCALE GENOMIC DNA]</scope>
    <source>
        <strain evidence="2">cv. PW_Plant_1</strain>
    </source>
</reference>
<accession>A0ACC2C5N7</accession>
<keyword evidence="2" id="KW-1185">Reference proteome</keyword>
<comment type="caution">
    <text evidence="1">The sequence shown here is derived from an EMBL/GenBank/DDBJ whole genome shotgun (WGS) entry which is preliminary data.</text>
</comment>
<evidence type="ECO:0000313" key="2">
    <source>
        <dbReference type="Proteomes" id="UP001162992"/>
    </source>
</evidence>
<organism evidence="1 2">
    <name type="scientific">Diphasiastrum complanatum</name>
    <name type="common">Issler's clubmoss</name>
    <name type="synonym">Lycopodium complanatum</name>
    <dbReference type="NCBI Taxonomy" id="34168"/>
    <lineage>
        <taxon>Eukaryota</taxon>
        <taxon>Viridiplantae</taxon>
        <taxon>Streptophyta</taxon>
        <taxon>Embryophyta</taxon>
        <taxon>Tracheophyta</taxon>
        <taxon>Lycopodiopsida</taxon>
        <taxon>Lycopodiales</taxon>
        <taxon>Lycopodiaceae</taxon>
        <taxon>Lycopodioideae</taxon>
        <taxon>Diphasiastrum</taxon>
    </lineage>
</organism>